<evidence type="ECO:0000256" key="1">
    <source>
        <dbReference type="SAM" id="MobiDB-lite"/>
    </source>
</evidence>
<comment type="caution">
    <text evidence="3">The sequence shown here is derived from an EMBL/GenBank/DDBJ whole genome shotgun (WGS) entry which is preliminary data.</text>
</comment>
<accession>A0AAN6WVQ0</accession>
<evidence type="ECO:0000313" key="3">
    <source>
        <dbReference type="EMBL" id="KAK4189258.1"/>
    </source>
</evidence>
<keyword evidence="2" id="KW-0472">Membrane</keyword>
<evidence type="ECO:0000313" key="4">
    <source>
        <dbReference type="Proteomes" id="UP001302126"/>
    </source>
</evidence>
<feature type="compositionally biased region" description="Basic and acidic residues" evidence="1">
    <location>
        <begin position="175"/>
        <end position="185"/>
    </location>
</feature>
<feature type="transmembrane region" description="Helical" evidence="2">
    <location>
        <begin position="264"/>
        <end position="284"/>
    </location>
</feature>
<reference evidence="3" key="1">
    <citation type="journal article" date="2023" name="Mol. Phylogenet. Evol.">
        <title>Genome-scale phylogeny and comparative genomics of the fungal order Sordariales.</title>
        <authorList>
            <person name="Hensen N."/>
            <person name="Bonometti L."/>
            <person name="Westerberg I."/>
            <person name="Brannstrom I.O."/>
            <person name="Guillou S."/>
            <person name="Cros-Aarteil S."/>
            <person name="Calhoun S."/>
            <person name="Haridas S."/>
            <person name="Kuo A."/>
            <person name="Mondo S."/>
            <person name="Pangilinan J."/>
            <person name="Riley R."/>
            <person name="LaButti K."/>
            <person name="Andreopoulos B."/>
            <person name="Lipzen A."/>
            <person name="Chen C."/>
            <person name="Yan M."/>
            <person name="Daum C."/>
            <person name="Ng V."/>
            <person name="Clum A."/>
            <person name="Steindorff A."/>
            <person name="Ohm R.A."/>
            <person name="Martin F."/>
            <person name="Silar P."/>
            <person name="Natvig D.O."/>
            <person name="Lalanne C."/>
            <person name="Gautier V."/>
            <person name="Ament-Velasquez S.L."/>
            <person name="Kruys A."/>
            <person name="Hutchinson M.I."/>
            <person name="Powell A.J."/>
            <person name="Barry K."/>
            <person name="Miller A.N."/>
            <person name="Grigoriev I.V."/>
            <person name="Debuchy R."/>
            <person name="Gladieux P."/>
            <person name="Hiltunen Thoren M."/>
            <person name="Johannesson H."/>
        </authorList>
    </citation>
    <scope>NUCLEOTIDE SEQUENCE</scope>
    <source>
        <strain evidence="3">PSN309</strain>
    </source>
</reference>
<protein>
    <submittedName>
        <fullName evidence="3">Uncharacterized protein</fullName>
    </submittedName>
</protein>
<gene>
    <name evidence="3" type="ORF">QBC35DRAFT_148549</name>
</gene>
<dbReference type="EMBL" id="MU864377">
    <property type="protein sequence ID" value="KAK4189258.1"/>
    <property type="molecule type" value="Genomic_DNA"/>
</dbReference>
<feature type="region of interest" description="Disordered" evidence="1">
    <location>
        <begin position="199"/>
        <end position="239"/>
    </location>
</feature>
<dbReference type="Proteomes" id="UP001302126">
    <property type="component" value="Unassembled WGS sequence"/>
</dbReference>
<feature type="compositionally biased region" description="Acidic residues" evidence="1">
    <location>
        <begin position="152"/>
        <end position="162"/>
    </location>
</feature>
<evidence type="ECO:0000256" key="2">
    <source>
        <dbReference type="SAM" id="Phobius"/>
    </source>
</evidence>
<feature type="compositionally biased region" description="Basic and acidic residues" evidence="1">
    <location>
        <begin position="133"/>
        <end position="151"/>
    </location>
</feature>
<feature type="compositionally biased region" description="Low complexity" evidence="1">
    <location>
        <begin position="1"/>
        <end position="11"/>
    </location>
</feature>
<keyword evidence="2" id="KW-1133">Transmembrane helix</keyword>
<dbReference type="AlphaFoldDB" id="A0AAN6WVQ0"/>
<reference evidence="3" key="2">
    <citation type="submission" date="2023-05" db="EMBL/GenBank/DDBJ databases">
        <authorList>
            <consortium name="Lawrence Berkeley National Laboratory"/>
            <person name="Steindorff A."/>
            <person name="Hensen N."/>
            <person name="Bonometti L."/>
            <person name="Westerberg I."/>
            <person name="Brannstrom I.O."/>
            <person name="Guillou S."/>
            <person name="Cros-Aarteil S."/>
            <person name="Calhoun S."/>
            <person name="Haridas S."/>
            <person name="Kuo A."/>
            <person name="Mondo S."/>
            <person name="Pangilinan J."/>
            <person name="Riley R."/>
            <person name="Labutti K."/>
            <person name="Andreopoulos B."/>
            <person name="Lipzen A."/>
            <person name="Chen C."/>
            <person name="Yanf M."/>
            <person name="Daum C."/>
            <person name="Ng V."/>
            <person name="Clum A."/>
            <person name="Ohm R."/>
            <person name="Martin F."/>
            <person name="Silar P."/>
            <person name="Natvig D."/>
            <person name="Lalanne C."/>
            <person name="Gautier V."/>
            <person name="Ament-Velasquez S.L."/>
            <person name="Kruys A."/>
            <person name="Hutchinson M.I."/>
            <person name="Powell A.J."/>
            <person name="Barry K."/>
            <person name="Miller A.N."/>
            <person name="Grigoriev I.V."/>
            <person name="Debuchy R."/>
            <person name="Gladieux P."/>
            <person name="Thoren M.H."/>
            <person name="Johannesson H."/>
        </authorList>
    </citation>
    <scope>NUCLEOTIDE SEQUENCE</scope>
    <source>
        <strain evidence="3">PSN309</strain>
    </source>
</reference>
<proteinExistence type="predicted"/>
<keyword evidence="4" id="KW-1185">Reference proteome</keyword>
<name>A0AAN6WVQ0_9PEZI</name>
<organism evidence="3 4">
    <name type="scientific">Podospora australis</name>
    <dbReference type="NCBI Taxonomy" id="1536484"/>
    <lineage>
        <taxon>Eukaryota</taxon>
        <taxon>Fungi</taxon>
        <taxon>Dikarya</taxon>
        <taxon>Ascomycota</taxon>
        <taxon>Pezizomycotina</taxon>
        <taxon>Sordariomycetes</taxon>
        <taxon>Sordariomycetidae</taxon>
        <taxon>Sordariales</taxon>
        <taxon>Podosporaceae</taxon>
        <taxon>Podospora</taxon>
    </lineage>
</organism>
<feature type="region of interest" description="Disordered" evidence="1">
    <location>
        <begin position="96"/>
        <end position="185"/>
    </location>
</feature>
<sequence>MQQSSPRGSASPPRPSYTPLVPSPLGNPSYNLPIPPPPNKSPNRRQSLPPQTPCPKPKPKLSRGRPASQVSPTAILLRQKAAAAFRSESLIKNYSSSYHNNHVPLGSSGHSRYGQPRRYPGSNNLSGLNKNPFEGEKEWTTADTIDMLHSDTDEEEEEEEGDLGLAIKPKPRSRRLLERQDAEKQDDMDLTYINMSYLSDSETEGQGQGGEMEPMLLRRRSREEQRRQSLPLSEDEENEKIEERFWQETAESRRPSLAVTPRRIAVLVGILIGFVLAHGLWGTFGNGSDYGGGSGYGGGSIGGGGVVRRRSLP</sequence>
<keyword evidence="2" id="KW-0812">Transmembrane</keyword>
<feature type="region of interest" description="Disordered" evidence="1">
    <location>
        <begin position="1"/>
        <end position="74"/>
    </location>
</feature>